<sequence length="186" mass="20765">MKKLAAASLLTLLLLKTGPAFAQEHPRVPGFLLFAGGSFIDDEVLKPGFDAGIGYEWPVSSSFTLGANFLYQRHERKDIEQAYKPYSLRFALKYFPYKLLNKIVSTARFPADLYFKSEGGISRDKVEKYRSTNLYSAGIGYQFHTQGNNMITVDVGVNEINMQRLNNTDVAASGAIVNVSYFLGKK</sequence>
<proteinExistence type="predicted"/>
<evidence type="ECO:0000313" key="2">
    <source>
        <dbReference type="EMBL" id="MXV17698.1"/>
    </source>
</evidence>
<dbReference type="RefSeq" id="WP_160908685.1">
    <property type="nucleotide sequence ID" value="NZ_WVHS01000005.1"/>
</dbReference>
<comment type="caution">
    <text evidence="2">The sequence shown here is derived from an EMBL/GenBank/DDBJ whole genome shotgun (WGS) entry which is preliminary data.</text>
</comment>
<accession>A0A7K1Y3K6</accession>
<gene>
    <name evidence="2" type="ORF">GS398_20520</name>
</gene>
<feature type="chain" id="PRO_5029714225" description="Outer membrane beta-barrel protein" evidence="1">
    <location>
        <begin position="23"/>
        <end position="186"/>
    </location>
</feature>
<feature type="signal peptide" evidence="1">
    <location>
        <begin position="1"/>
        <end position="22"/>
    </location>
</feature>
<keyword evidence="3" id="KW-1185">Reference proteome</keyword>
<evidence type="ECO:0000256" key="1">
    <source>
        <dbReference type="SAM" id="SignalP"/>
    </source>
</evidence>
<dbReference type="AlphaFoldDB" id="A0A7K1Y3K6"/>
<evidence type="ECO:0000313" key="3">
    <source>
        <dbReference type="Proteomes" id="UP000451233"/>
    </source>
</evidence>
<organism evidence="2 3">
    <name type="scientific">Hufsiella ginkgonis</name>
    <dbReference type="NCBI Taxonomy" id="2695274"/>
    <lineage>
        <taxon>Bacteria</taxon>
        <taxon>Pseudomonadati</taxon>
        <taxon>Bacteroidota</taxon>
        <taxon>Sphingobacteriia</taxon>
        <taxon>Sphingobacteriales</taxon>
        <taxon>Sphingobacteriaceae</taxon>
        <taxon>Hufsiella</taxon>
    </lineage>
</organism>
<name>A0A7K1Y3K6_9SPHI</name>
<dbReference type="EMBL" id="WVHS01000005">
    <property type="protein sequence ID" value="MXV17698.1"/>
    <property type="molecule type" value="Genomic_DNA"/>
</dbReference>
<protein>
    <recommendedName>
        <fullName evidence="4">Outer membrane beta-barrel protein</fullName>
    </recommendedName>
</protein>
<evidence type="ECO:0008006" key="4">
    <source>
        <dbReference type="Google" id="ProtNLM"/>
    </source>
</evidence>
<keyword evidence="1" id="KW-0732">Signal</keyword>
<reference evidence="2 3" key="1">
    <citation type="submission" date="2019-11" db="EMBL/GenBank/DDBJ databases">
        <title>Pedobacter sp. HMF7056 Genome sequencing and assembly.</title>
        <authorList>
            <person name="Kang H."/>
            <person name="Kim H."/>
            <person name="Joh K."/>
        </authorList>
    </citation>
    <scope>NUCLEOTIDE SEQUENCE [LARGE SCALE GENOMIC DNA]</scope>
    <source>
        <strain evidence="2 3">HMF7056</strain>
    </source>
</reference>
<dbReference type="Proteomes" id="UP000451233">
    <property type="component" value="Unassembled WGS sequence"/>
</dbReference>